<accession>A0A0V8ISW7</accession>
<reference evidence="2 3" key="1">
    <citation type="journal article" date="2014" name="Arch. Microbiol.">
        <title>Arthrobacter enclensis sp. nov., isolated from sediment sample.</title>
        <authorList>
            <person name="Dastager S.G."/>
            <person name="Liu Q."/>
            <person name="Tang S.K."/>
            <person name="Krishnamurthi S."/>
            <person name="Lee J.C."/>
            <person name="Li W.J."/>
        </authorList>
    </citation>
    <scope>NUCLEOTIDE SEQUENCE [LARGE SCALE GENOMIC DNA]</scope>
    <source>
        <strain evidence="2 3">NIO-1008</strain>
    </source>
</reference>
<dbReference type="EMBL" id="LNQM01000002">
    <property type="protein sequence ID" value="KSU77863.1"/>
    <property type="molecule type" value="Genomic_DNA"/>
</dbReference>
<dbReference type="PROSITE" id="PS51733">
    <property type="entry name" value="BPL_LPL_CATALYTIC"/>
    <property type="match status" value="1"/>
</dbReference>
<name>A0A0V8ISW7_9MICC</name>
<dbReference type="Pfam" id="PF21948">
    <property type="entry name" value="LplA-B_cat"/>
    <property type="match status" value="1"/>
</dbReference>
<dbReference type="Proteomes" id="UP000053199">
    <property type="component" value="Unassembled WGS sequence"/>
</dbReference>
<dbReference type="STRING" id="993070.AS031_07295"/>
<proteinExistence type="predicted"/>
<dbReference type="InterPro" id="IPR004143">
    <property type="entry name" value="BPL_LPL_catalytic"/>
</dbReference>
<dbReference type="AlphaFoldDB" id="A0A0V8ISW7"/>
<dbReference type="OrthoDB" id="5243608at2"/>
<protein>
    <submittedName>
        <fullName evidence="2">Lipoate--protein ligase</fullName>
    </submittedName>
</protein>
<sequence>MTPGAAARQDPVDGTLAVVRQEQSLGAARDLEFGLELLARARSGSIGPTLRLYRPAPTVAFGQRDTRLPGFQAAELACRANGFEPLVRRAGGRAAAYHEGTLIVDHVEPDADAIAGSKTRFGHFGELFADALRRVGVHAAVGEIPGEYCPGEYSVHGTPETAGPRIKLVGTAQRVVAGAWLFSSVIVVEDSAPIRKVLTDCYAALELDWDPATAGAADDLVPGLTVDAVTEALLDTYSGHAVLVPAPFSSLEA</sequence>
<feature type="domain" description="BPL/LPL catalytic" evidence="1">
    <location>
        <begin position="44"/>
        <end position="245"/>
    </location>
</feature>
<comment type="caution">
    <text evidence="2">The sequence shown here is derived from an EMBL/GenBank/DDBJ whole genome shotgun (WGS) entry which is preliminary data.</text>
</comment>
<keyword evidence="2" id="KW-0436">Ligase</keyword>
<evidence type="ECO:0000259" key="1">
    <source>
        <dbReference type="PROSITE" id="PS51733"/>
    </source>
</evidence>
<keyword evidence="3" id="KW-1185">Reference proteome</keyword>
<dbReference type="Gene3D" id="3.30.930.10">
    <property type="entry name" value="Bira Bifunctional Protein, Domain 2"/>
    <property type="match status" value="1"/>
</dbReference>
<dbReference type="SUPFAM" id="SSF55681">
    <property type="entry name" value="Class II aaRS and biotin synthetases"/>
    <property type="match status" value="1"/>
</dbReference>
<evidence type="ECO:0000313" key="2">
    <source>
        <dbReference type="EMBL" id="KSU77863.1"/>
    </source>
</evidence>
<gene>
    <name evidence="2" type="ORF">AS031_07295</name>
</gene>
<evidence type="ECO:0000313" key="3">
    <source>
        <dbReference type="Proteomes" id="UP000053199"/>
    </source>
</evidence>
<dbReference type="GO" id="GO:0016874">
    <property type="term" value="F:ligase activity"/>
    <property type="evidence" value="ECO:0007669"/>
    <property type="project" value="UniProtKB-KW"/>
</dbReference>
<dbReference type="InterPro" id="IPR045864">
    <property type="entry name" value="aa-tRNA-synth_II/BPL/LPL"/>
</dbReference>
<organism evidence="2 3">
    <name type="scientific">Pseudarthrobacter enclensis</name>
    <dbReference type="NCBI Taxonomy" id="993070"/>
    <lineage>
        <taxon>Bacteria</taxon>
        <taxon>Bacillati</taxon>
        <taxon>Actinomycetota</taxon>
        <taxon>Actinomycetes</taxon>
        <taxon>Micrococcales</taxon>
        <taxon>Micrococcaceae</taxon>
        <taxon>Pseudarthrobacter</taxon>
    </lineage>
</organism>